<feature type="transmembrane region" description="Helical" evidence="1">
    <location>
        <begin position="9"/>
        <end position="26"/>
    </location>
</feature>
<feature type="transmembrane region" description="Helical" evidence="1">
    <location>
        <begin position="107"/>
        <end position="125"/>
    </location>
</feature>
<protein>
    <submittedName>
        <fullName evidence="2">Uncharacterized protein</fullName>
    </submittedName>
</protein>
<gene>
    <name evidence="2" type="ORF">GCM10023210_03280</name>
</gene>
<proteinExistence type="predicted"/>
<keyword evidence="3" id="KW-1185">Reference proteome</keyword>
<dbReference type="EMBL" id="BAABHX010000001">
    <property type="protein sequence ID" value="GAA5083988.1"/>
    <property type="molecule type" value="Genomic_DNA"/>
</dbReference>
<evidence type="ECO:0000256" key="1">
    <source>
        <dbReference type="SAM" id="Phobius"/>
    </source>
</evidence>
<evidence type="ECO:0000313" key="3">
    <source>
        <dbReference type="Proteomes" id="UP001500353"/>
    </source>
</evidence>
<keyword evidence="1" id="KW-0472">Membrane</keyword>
<evidence type="ECO:0000313" key="2">
    <source>
        <dbReference type="EMBL" id="GAA5083988.1"/>
    </source>
</evidence>
<dbReference type="Proteomes" id="UP001500353">
    <property type="component" value="Unassembled WGS sequence"/>
</dbReference>
<dbReference type="RefSeq" id="WP_345199894.1">
    <property type="nucleotide sequence ID" value="NZ_BAABHX010000001.1"/>
</dbReference>
<feature type="transmembrane region" description="Helical" evidence="1">
    <location>
        <begin position="182"/>
        <end position="205"/>
    </location>
</feature>
<feature type="transmembrane region" description="Helical" evidence="1">
    <location>
        <begin position="68"/>
        <end position="87"/>
    </location>
</feature>
<organism evidence="2 3">
    <name type="scientific">Chryseobacterium ginsengisoli</name>
    <dbReference type="NCBI Taxonomy" id="363853"/>
    <lineage>
        <taxon>Bacteria</taxon>
        <taxon>Pseudomonadati</taxon>
        <taxon>Bacteroidota</taxon>
        <taxon>Flavobacteriia</taxon>
        <taxon>Flavobacteriales</taxon>
        <taxon>Weeksellaceae</taxon>
        <taxon>Chryseobacterium group</taxon>
        <taxon>Chryseobacterium</taxon>
    </lineage>
</organism>
<keyword evidence="1" id="KW-0812">Transmembrane</keyword>
<name>A0ABP9LW22_9FLAO</name>
<comment type="caution">
    <text evidence="2">The sequence shown here is derived from an EMBL/GenBank/DDBJ whole genome shotgun (WGS) entry which is preliminary data.</text>
</comment>
<sequence length="220" mass="25664">MIQRIIKDMCILLASALYGIIIFLQIPKGKLILDGKCLNFFSSKDFQYLYKDPHLRAAEFITLKYDNIFLWVFGIFLITYIFTLKSINSDEKRTKNIHVDDKRKINIILYVLLFMSIGYIISDWWENHLLCEMMSKNDVIVTGLPYLSKLKWLLALISLISCLIIDKKYFNNNFNISYRISMCLGIILVVIVALAIHPYIIGLLAKMNSIKYYAMSTLFD</sequence>
<accession>A0ABP9LW22</accession>
<keyword evidence="1" id="KW-1133">Transmembrane helix</keyword>
<reference evidence="3" key="1">
    <citation type="journal article" date="2019" name="Int. J. Syst. Evol. Microbiol.">
        <title>The Global Catalogue of Microorganisms (GCM) 10K type strain sequencing project: providing services to taxonomists for standard genome sequencing and annotation.</title>
        <authorList>
            <consortium name="The Broad Institute Genomics Platform"/>
            <consortium name="The Broad Institute Genome Sequencing Center for Infectious Disease"/>
            <person name="Wu L."/>
            <person name="Ma J."/>
        </authorList>
    </citation>
    <scope>NUCLEOTIDE SEQUENCE [LARGE SCALE GENOMIC DNA]</scope>
    <source>
        <strain evidence="3">JCM 18019</strain>
    </source>
</reference>